<sequence>MASAPFPSLQHQNQRQHSQYPIATSAPSSPPYPVIKSEEVARPASSMDYLVYNPAFDISPSSSPSQQPHILPSQQSPPMGPQRTMPFQDLSLMQQHHHHHQQQAQHAQQLRLQHQQRQMMYESTTASSTMSIPATTSIMTTMTTPSGSLMAPCSTVTTSVPFINATTLAQDTTQPQYTFQTTYAPAAHPAAPRHKREESAHSLPRQSPPPAMMASSPSPLLAASAIPSTSSRLDKIKSSRSTRITKSGSTSSASSTTSVKKAARSSDSRESSLQPEGSPIAAAATPTAITSAIMTSAQTLLQPATALSSSSSSASRAQNVTHPRRAAQNRAAQRTFRNRRKAYIKELEQRVQEVDQTRDMLESIHQENQEV</sequence>
<dbReference type="InterPro" id="IPR050936">
    <property type="entry name" value="AP-1-like"/>
</dbReference>
<gene>
    <name evidence="5" type="ORF">BGW38_007898</name>
</gene>
<dbReference type="Gene3D" id="1.20.5.170">
    <property type="match status" value="1"/>
</dbReference>
<feature type="region of interest" description="Disordered" evidence="3">
    <location>
        <begin position="58"/>
        <end position="85"/>
    </location>
</feature>
<protein>
    <recommendedName>
        <fullName evidence="4">BZIP domain-containing protein</fullName>
    </recommendedName>
</protein>
<feature type="compositionally biased region" description="Polar residues" evidence="3">
    <location>
        <begin position="9"/>
        <end position="27"/>
    </location>
</feature>
<evidence type="ECO:0000256" key="2">
    <source>
        <dbReference type="ARBA" id="ARBA00023242"/>
    </source>
</evidence>
<comment type="caution">
    <text evidence="5">The sequence shown here is derived from an EMBL/GenBank/DDBJ whole genome shotgun (WGS) entry which is preliminary data.</text>
</comment>
<feature type="domain" description="BZIP" evidence="4">
    <location>
        <begin position="324"/>
        <end position="339"/>
    </location>
</feature>
<evidence type="ECO:0000259" key="4">
    <source>
        <dbReference type="PROSITE" id="PS00036"/>
    </source>
</evidence>
<evidence type="ECO:0000256" key="3">
    <source>
        <dbReference type="SAM" id="MobiDB-lite"/>
    </source>
</evidence>
<dbReference type="Pfam" id="PF00170">
    <property type="entry name" value="bZIP_1"/>
    <property type="match status" value="1"/>
</dbReference>
<feature type="compositionally biased region" description="Low complexity" evidence="3">
    <location>
        <begin position="212"/>
        <end position="231"/>
    </location>
</feature>
<dbReference type="PANTHER" id="PTHR40621">
    <property type="entry name" value="TRANSCRIPTION FACTOR KAPC-RELATED"/>
    <property type="match status" value="1"/>
</dbReference>
<dbReference type="SUPFAM" id="SSF57959">
    <property type="entry name" value="Leucine zipper domain"/>
    <property type="match status" value="1"/>
</dbReference>
<feature type="compositionally biased region" description="Low complexity" evidence="3">
    <location>
        <begin position="245"/>
        <end position="260"/>
    </location>
</feature>
<dbReference type="GO" id="GO:0090575">
    <property type="term" value="C:RNA polymerase II transcription regulator complex"/>
    <property type="evidence" value="ECO:0007669"/>
    <property type="project" value="TreeGrafter"/>
</dbReference>
<feature type="compositionally biased region" description="Low complexity" evidence="3">
    <location>
        <begin position="59"/>
        <end position="77"/>
    </location>
</feature>
<dbReference type="InterPro" id="IPR004827">
    <property type="entry name" value="bZIP"/>
</dbReference>
<feature type="non-terminal residue" evidence="5">
    <location>
        <position position="371"/>
    </location>
</feature>
<dbReference type="PANTHER" id="PTHR40621:SF6">
    <property type="entry name" value="AP-1-LIKE TRANSCRIPTION FACTOR YAP1-RELATED"/>
    <property type="match status" value="1"/>
</dbReference>
<comment type="subcellular location">
    <subcellularLocation>
        <location evidence="1">Nucleus</location>
    </subcellularLocation>
</comment>
<feature type="region of interest" description="Disordered" evidence="3">
    <location>
        <begin position="351"/>
        <end position="371"/>
    </location>
</feature>
<dbReference type="CDD" id="cd14688">
    <property type="entry name" value="bZIP_YAP"/>
    <property type="match status" value="1"/>
</dbReference>
<reference evidence="5" key="1">
    <citation type="journal article" date="2020" name="Fungal Divers.">
        <title>Resolving the Mortierellaceae phylogeny through synthesis of multi-gene phylogenetics and phylogenomics.</title>
        <authorList>
            <person name="Vandepol N."/>
            <person name="Liber J."/>
            <person name="Desiro A."/>
            <person name="Na H."/>
            <person name="Kennedy M."/>
            <person name="Barry K."/>
            <person name="Grigoriev I.V."/>
            <person name="Miller A.N."/>
            <person name="O'Donnell K."/>
            <person name="Stajich J.E."/>
            <person name="Bonito G."/>
        </authorList>
    </citation>
    <scope>NUCLEOTIDE SEQUENCE</scope>
    <source>
        <strain evidence="5">KOD1015</strain>
    </source>
</reference>
<keyword evidence="2" id="KW-0539">Nucleus</keyword>
<name>A0A9P6K9F4_9FUNG</name>
<dbReference type="GO" id="GO:0001228">
    <property type="term" value="F:DNA-binding transcription activator activity, RNA polymerase II-specific"/>
    <property type="evidence" value="ECO:0007669"/>
    <property type="project" value="TreeGrafter"/>
</dbReference>
<dbReference type="OrthoDB" id="2447166at2759"/>
<evidence type="ECO:0000313" key="5">
    <source>
        <dbReference type="EMBL" id="KAF9577104.1"/>
    </source>
</evidence>
<dbReference type="InterPro" id="IPR046347">
    <property type="entry name" value="bZIP_sf"/>
</dbReference>
<dbReference type="GO" id="GO:0000976">
    <property type="term" value="F:transcription cis-regulatory region binding"/>
    <property type="evidence" value="ECO:0007669"/>
    <property type="project" value="InterPro"/>
</dbReference>
<dbReference type="AlphaFoldDB" id="A0A9P6K9F4"/>
<dbReference type="PROSITE" id="PS00036">
    <property type="entry name" value="BZIP_BASIC"/>
    <property type="match status" value="1"/>
</dbReference>
<evidence type="ECO:0000256" key="1">
    <source>
        <dbReference type="ARBA" id="ARBA00004123"/>
    </source>
</evidence>
<proteinExistence type="predicted"/>
<feature type="region of interest" description="Disordered" evidence="3">
    <location>
        <begin position="307"/>
        <end position="337"/>
    </location>
</feature>
<keyword evidence="6" id="KW-1185">Reference proteome</keyword>
<evidence type="ECO:0000313" key="6">
    <source>
        <dbReference type="Proteomes" id="UP000780801"/>
    </source>
</evidence>
<dbReference type="EMBL" id="JAABOA010005294">
    <property type="protein sequence ID" value="KAF9577104.1"/>
    <property type="molecule type" value="Genomic_DNA"/>
</dbReference>
<accession>A0A9P6K9F4</accession>
<feature type="region of interest" description="Disordered" evidence="3">
    <location>
        <begin position="1"/>
        <end position="39"/>
    </location>
</feature>
<dbReference type="Proteomes" id="UP000780801">
    <property type="component" value="Unassembled WGS sequence"/>
</dbReference>
<organism evidence="5 6">
    <name type="scientific">Lunasporangiospora selenospora</name>
    <dbReference type="NCBI Taxonomy" id="979761"/>
    <lineage>
        <taxon>Eukaryota</taxon>
        <taxon>Fungi</taxon>
        <taxon>Fungi incertae sedis</taxon>
        <taxon>Mucoromycota</taxon>
        <taxon>Mortierellomycotina</taxon>
        <taxon>Mortierellomycetes</taxon>
        <taxon>Mortierellales</taxon>
        <taxon>Mortierellaceae</taxon>
        <taxon>Lunasporangiospora</taxon>
    </lineage>
</organism>
<feature type="region of interest" description="Disordered" evidence="3">
    <location>
        <begin position="186"/>
        <end position="280"/>
    </location>
</feature>